<sequence>MLKHLVRRHFPDYARIQEKTRRDIVFCKHFGCGKVVGNTVIKGKTDIGSINSSTVDPAHCF</sequence>
<evidence type="ECO:0000313" key="1">
    <source>
        <dbReference type="EMBL" id="BBD09583.1"/>
    </source>
</evidence>
<name>A0A2Z6B2A4_9BACT</name>
<protein>
    <submittedName>
        <fullName evidence="1">Uncharacterized protein</fullName>
    </submittedName>
</protein>
<proteinExistence type="predicted"/>
<reference evidence="1 2" key="1">
    <citation type="journal article" date="2018" name="Sci. Adv.">
        <title>Multi-heme cytochromes provide a pathway for survival in energy-limited environments.</title>
        <authorList>
            <person name="Deng X."/>
            <person name="Dohmae N."/>
            <person name="Nealson K.H."/>
            <person name="Hashimoto K."/>
            <person name="Okamoto A."/>
        </authorList>
    </citation>
    <scope>NUCLEOTIDE SEQUENCE [LARGE SCALE GENOMIC DNA]</scope>
    <source>
        <strain evidence="1 2">IS5</strain>
    </source>
</reference>
<dbReference type="EMBL" id="AP017378">
    <property type="protein sequence ID" value="BBD09583.1"/>
    <property type="molecule type" value="Genomic_DNA"/>
</dbReference>
<evidence type="ECO:0000313" key="2">
    <source>
        <dbReference type="Proteomes" id="UP000269883"/>
    </source>
</evidence>
<accession>A0A2Z6B2A4</accession>
<dbReference type="Proteomes" id="UP000269883">
    <property type="component" value="Chromosome"/>
</dbReference>
<organism evidence="1 2">
    <name type="scientific">Desulfovibrio ferrophilus</name>
    <dbReference type="NCBI Taxonomy" id="241368"/>
    <lineage>
        <taxon>Bacteria</taxon>
        <taxon>Pseudomonadati</taxon>
        <taxon>Thermodesulfobacteriota</taxon>
        <taxon>Desulfovibrionia</taxon>
        <taxon>Desulfovibrionales</taxon>
        <taxon>Desulfovibrionaceae</taxon>
        <taxon>Desulfovibrio</taxon>
    </lineage>
</organism>
<dbReference type="KEGG" id="dfl:DFE_2857"/>
<dbReference type="AlphaFoldDB" id="A0A2Z6B2A4"/>
<keyword evidence="2" id="KW-1185">Reference proteome</keyword>
<gene>
    <name evidence="1" type="ORF">DFE_2857</name>
</gene>